<dbReference type="PANTHER" id="PTHR38733">
    <property type="entry name" value="PROTEIN MCRC"/>
    <property type="match status" value="1"/>
</dbReference>
<gene>
    <name evidence="1" type="ORF">BKK80_01675</name>
</gene>
<reference evidence="1 2" key="1">
    <citation type="submission" date="2016-10" db="EMBL/GenBank/DDBJ databases">
        <title>Complete genome sequences of three Cupriavidus strains isolated from various Malaysian environments.</title>
        <authorList>
            <person name="Abdullah A.A.-A."/>
            <person name="Shafie N.A.H."/>
            <person name="Lau N.S."/>
        </authorList>
    </citation>
    <scope>NUCLEOTIDE SEQUENCE [LARGE SCALE GENOMIC DNA]</scope>
    <source>
        <strain evidence="1 2">USMAA1020</strain>
    </source>
</reference>
<evidence type="ECO:0000313" key="1">
    <source>
        <dbReference type="EMBL" id="AOZ04689.1"/>
    </source>
</evidence>
<name>A0ABM6EZX8_9BURK</name>
<dbReference type="Pfam" id="PF10117">
    <property type="entry name" value="McrBC"/>
    <property type="match status" value="1"/>
</dbReference>
<dbReference type="RefSeq" id="WP_071068502.1">
    <property type="nucleotide sequence ID" value="NZ_CP017754.1"/>
</dbReference>
<proteinExistence type="predicted"/>
<accession>A0ABM6EZX8</accession>
<keyword evidence="2" id="KW-1185">Reference proteome</keyword>
<dbReference type="Proteomes" id="UP000177515">
    <property type="component" value="Chromosome 1"/>
</dbReference>
<dbReference type="PANTHER" id="PTHR38733:SF1">
    <property type="entry name" value="TYPE IV METHYL-DIRECTED RESTRICTION ENZYME ECOKMCRBC"/>
    <property type="match status" value="1"/>
</dbReference>
<sequence>MNALTLHEFDCVVSEAHGATRHAVPERVFAWLESQCFHEGDDRPAWLRPARVDGRRAVQVRHYAGVVQAPCGFQIEVLPKIGRHTSADEARARLIDMLKCLGGFRHLQTAQADLSTVRMPLLDVFIRSFLASVQSVVKRGVRNDYVTHQDNLAALRGKLLMAPHLTQNLARRDRFFTAHDEYSPNRPENRLLHAALRAAIAISRAQENQRLARELCFVFADVPPSSSISGDLRAIRLDRGMAHYEAALDWARLILQGFGPVTSAGAQQAPSLLFPMEQLFEAYVRKHLASQLRDGHVLTAQASQHHLVSHRQAQWFRLKPDLLIRAGRNTRVVLDTKWKLLDASQNTARDKYQLSQADFYQLYAYGHHYLDGQGDLALIYPRTDAFAQALPVFDFPRTPGMRMWVLPFCLKTKRLMLPASLALDQVLQRPAD</sequence>
<organism evidence="1 2">
    <name type="scientific">Cupriavidus malaysiensis</name>
    <dbReference type="NCBI Taxonomy" id="367825"/>
    <lineage>
        <taxon>Bacteria</taxon>
        <taxon>Pseudomonadati</taxon>
        <taxon>Pseudomonadota</taxon>
        <taxon>Betaproteobacteria</taxon>
        <taxon>Burkholderiales</taxon>
        <taxon>Burkholderiaceae</taxon>
        <taxon>Cupriavidus</taxon>
    </lineage>
</organism>
<dbReference type="EMBL" id="CP017754">
    <property type="protein sequence ID" value="AOZ04689.1"/>
    <property type="molecule type" value="Genomic_DNA"/>
</dbReference>
<protein>
    <submittedName>
        <fullName evidence="1">2-keto-D-gluconate dehydrogenase</fullName>
    </submittedName>
</protein>
<dbReference type="InterPro" id="IPR019292">
    <property type="entry name" value="McrC"/>
</dbReference>
<evidence type="ECO:0000313" key="2">
    <source>
        <dbReference type="Proteomes" id="UP000177515"/>
    </source>
</evidence>